<accession>A0ABV7RMU2</accession>
<keyword evidence="6" id="KW-0521">NADP</keyword>
<comment type="function">
    <text evidence="6">Catalyzes the reduction of dTDP-6-deoxy-L-lyxo-4-hexulose to yield dTDP-L-rhamnose.</text>
</comment>
<comment type="similarity">
    <text evidence="2 6">Belongs to the dTDP-4-dehydrorhamnose reductase family.</text>
</comment>
<comment type="catalytic activity">
    <reaction evidence="5 6">
        <text>dTDP-beta-L-rhamnose + NADP(+) = dTDP-4-dehydro-beta-L-rhamnose + NADPH + H(+)</text>
        <dbReference type="Rhea" id="RHEA:21796"/>
        <dbReference type="ChEBI" id="CHEBI:15378"/>
        <dbReference type="ChEBI" id="CHEBI:57510"/>
        <dbReference type="ChEBI" id="CHEBI:57783"/>
        <dbReference type="ChEBI" id="CHEBI:58349"/>
        <dbReference type="ChEBI" id="CHEBI:62830"/>
        <dbReference type="EC" id="1.1.1.133"/>
    </reaction>
</comment>
<dbReference type="PANTHER" id="PTHR10491">
    <property type="entry name" value="DTDP-4-DEHYDRORHAMNOSE REDUCTASE"/>
    <property type="match status" value="1"/>
</dbReference>
<dbReference type="RefSeq" id="WP_386757681.1">
    <property type="nucleotide sequence ID" value="NZ_JBHRXK010000001.1"/>
</dbReference>
<evidence type="ECO:0000259" key="7">
    <source>
        <dbReference type="Pfam" id="PF04321"/>
    </source>
</evidence>
<evidence type="ECO:0000256" key="4">
    <source>
        <dbReference type="ARBA" id="ARBA00017099"/>
    </source>
</evidence>
<comment type="cofactor">
    <cofactor evidence="6">
        <name>Mg(2+)</name>
        <dbReference type="ChEBI" id="CHEBI:18420"/>
    </cofactor>
    <text evidence="6">Binds 1 Mg(2+) ion per monomer.</text>
</comment>
<feature type="domain" description="RmlD-like substrate binding" evidence="7">
    <location>
        <begin position="1"/>
        <end position="293"/>
    </location>
</feature>
<comment type="pathway">
    <text evidence="1 6">Carbohydrate biosynthesis; dTDP-L-rhamnose biosynthesis.</text>
</comment>
<dbReference type="SUPFAM" id="SSF51735">
    <property type="entry name" value="NAD(P)-binding Rossmann-fold domains"/>
    <property type="match status" value="1"/>
</dbReference>
<protein>
    <recommendedName>
        <fullName evidence="4 6">dTDP-4-dehydrorhamnose reductase</fullName>
        <ecNumber evidence="3 6">1.1.1.133</ecNumber>
    </recommendedName>
</protein>
<dbReference type="EMBL" id="JBHRXK010000001">
    <property type="protein sequence ID" value="MFC3550148.1"/>
    <property type="molecule type" value="Genomic_DNA"/>
</dbReference>
<dbReference type="EC" id="1.1.1.133" evidence="3 6"/>
<evidence type="ECO:0000256" key="2">
    <source>
        <dbReference type="ARBA" id="ARBA00010944"/>
    </source>
</evidence>
<dbReference type="InterPro" id="IPR029903">
    <property type="entry name" value="RmlD-like-bd"/>
</dbReference>
<reference evidence="9" key="1">
    <citation type="journal article" date="2019" name="Int. J. Syst. Evol. Microbiol.">
        <title>The Global Catalogue of Microorganisms (GCM) 10K type strain sequencing project: providing services to taxonomists for standard genome sequencing and annotation.</title>
        <authorList>
            <consortium name="The Broad Institute Genomics Platform"/>
            <consortium name="The Broad Institute Genome Sequencing Center for Infectious Disease"/>
            <person name="Wu L."/>
            <person name="Ma J."/>
        </authorList>
    </citation>
    <scope>NUCLEOTIDE SEQUENCE [LARGE SCALE GENOMIC DNA]</scope>
    <source>
        <strain evidence="9">KCTC 42875</strain>
    </source>
</reference>
<dbReference type="GO" id="GO:0008831">
    <property type="term" value="F:dTDP-4-dehydrorhamnose reductase activity"/>
    <property type="evidence" value="ECO:0007669"/>
    <property type="project" value="UniProtKB-EC"/>
</dbReference>
<sequence length="299" mass="32363">MKILLIGGNGQVGDALLHALASLGEVIATTRSGQLDDGRACERLDLSDLDAIVPLVERLRPDAVVNAAAYTAVDRAEDEPEAAFAVNARAPERLAQACAALDIPLVHYSTDYVFDGCGTRPYRENDPTDPLGVYGQSKRAGEEAIACSGARHLILRTAWVYGLHGHNFLRTMLRLGAQRDELRVVADQRGSPTPAWLIADVTAAILKQGIVEPGVRHLVAEGETNWHGFAEAIFEQAAEQGLIANSPRVVPITTADYPTRARRPAYSVLDTTRLVHEYAISLPTWRQALATTLRGDRSG</sequence>
<dbReference type="NCBIfam" id="TIGR01214">
    <property type="entry name" value="rmlD"/>
    <property type="match status" value="1"/>
</dbReference>
<gene>
    <name evidence="8" type="primary">rfbD</name>
    <name evidence="8" type="ORF">ACFOLC_03885</name>
</gene>
<name>A0ABV7RMU2_9GAMM</name>
<comment type="caution">
    <text evidence="8">The sequence shown here is derived from an EMBL/GenBank/DDBJ whole genome shotgun (WGS) entry which is preliminary data.</text>
</comment>
<dbReference type="InterPro" id="IPR036291">
    <property type="entry name" value="NAD(P)-bd_dom_sf"/>
</dbReference>
<evidence type="ECO:0000256" key="6">
    <source>
        <dbReference type="RuleBase" id="RU364082"/>
    </source>
</evidence>
<dbReference type="Proteomes" id="UP001595740">
    <property type="component" value="Unassembled WGS sequence"/>
</dbReference>
<organism evidence="8 9">
    <name type="scientific">Lysobacter cavernae</name>
    <dbReference type="NCBI Taxonomy" id="1685901"/>
    <lineage>
        <taxon>Bacteria</taxon>
        <taxon>Pseudomonadati</taxon>
        <taxon>Pseudomonadota</taxon>
        <taxon>Gammaproteobacteria</taxon>
        <taxon>Lysobacterales</taxon>
        <taxon>Lysobacteraceae</taxon>
        <taxon>Lysobacter</taxon>
    </lineage>
</organism>
<dbReference type="CDD" id="cd05254">
    <property type="entry name" value="dTDP_HR_like_SDR_e"/>
    <property type="match status" value="1"/>
</dbReference>
<evidence type="ECO:0000313" key="9">
    <source>
        <dbReference type="Proteomes" id="UP001595740"/>
    </source>
</evidence>
<keyword evidence="6 8" id="KW-0560">Oxidoreductase</keyword>
<evidence type="ECO:0000256" key="1">
    <source>
        <dbReference type="ARBA" id="ARBA00004781"/>
    </source>
</evidence>
<proteinExistence type="inferred from homology"/>
<keyword evidence="9" id="KW-1185">Reference proteome</keyword>
<dbReference type="Gene3D" id="3.40.50.720">
    <property type="entry name" value="NAD(P)-binding Rossmann-like Domain"/>
    <property type="match status" value="1"/>
</dbReference>
<evidence type="ECO:0000256" key="5">
    <source>
        <dbReference type="ARBA" id="ARBA00048200"/>
    </source>
</evidence>
<dbReference type="PANTHER" id="PTHR10491:SF4">
    <property type="entry name" value="METHIONINE ADENOSYLTRANSFERASE 2 SUBUNIT BETA"/>
    <property type="match status" value="1"/>
</dbReference>
<dbReference type="Pfam" id="PF04321">
    <property type="entry name" value="RmlD_sub_bind"/>
    <property type="match status" value="1"/>
</dbReference>
<dbReference type="Gene3D" id="3.90.25.10">
    <property type="entry name" value="UDP-galactose 4-epimerase, domain 1"/>
    <property type="match status" value="1"/>
</dbReference>
<evidence type="ECO:0000313" key="8">
    <source>
        <dbReference type="EMBL" id="MFC3550148.1"/>
    </source>
</evidence>
<evidence type="ECO:0000256" key="3">
    <source>
        <dbReference type="ARBA" id="ARBA00012929"/>
    </source>
</evidence>
<dbReference type="InterPro" id="IPR005913">
    <property type="entry name" value="dTDP_dehydrorham_reduct"/>
</dbReference>